<dbReference type="OrthoDB" id="9798587at2"/>
<sequence>MFFVSDIYTTAPSNFKTELQKKTYRALEDLHIPFERIDTDEAITMDNCIQINEALNMKMVKTLVAKGR</sequence>
<comment type="caution">
    <text evidence="1">The sequence shown here is derived from an EMBL/GenBank/DDBJ whole genome shotgun (WGS) entry which is preliminary data.</text>
</comment>
<protein>
    <submittedName>
        <fullName evidence="1">Uncharacterized protein</fullName>
    </submittedName>
</protein>
<reference evidence="1 2" key="1">
    <citation type="submission" date="2018-11" db="EMBL/GenBank/DDBJ databases">
        <title>Genomic Encyclopedia of Type Strains, Phase IV (KMG-IV): sequencing the most valuable type-strain genomes for metagenomic binning, comparative biology and taxonomic classification.</title>
        <authorList>
            <person name="Goeker M."/>
        </authorList>
    </citation>
    <scope>NUCLEOTIDE SEQUENCE [LARGE SCALE GENOMIC DNA]</scope>
    <source>
        <strain evidence="1 2">DSM 26537</strain>
    </source>
</reference>
<dbReference type="Proteomes" id="UP000273083">
    <property type="component" value="Unassembled WGS sequence"/>
</dbReference>
<accession>A0A3N1XSV7</accession>
<dbReference type="AlphaFoldDB" id="A0A3N1XSV7"/>
<evidence type="ECO:0000313" key="2">
    <source>
        <dbReference type="Proteomes" id="UP000273083"/>
    </source>
</evidence>
<proteinExistence type="predicted"/>
<gene>
    <name evidence="1" type="ORF">EDD66_103167</name>
</gene>
<dbReference type="EMBL" id="RJVG01000003">
    <property type="protein sequence ID" value="ROR29231.1"/>
    <property type="molecule type" value="Genomic_DNA"/>
</dbReference>
<name>A0A3N1XSV7_9FIRM</name>
<keyword evidence="2" id="KW-1185">Reference proteome</keyword>
<dbReference type="RefSeq" id="WP_123608680.1">
    <property type="nucleotide sequence ID" value="NZ_RJVG01000003.1"/>
</dbReference>
<organism evidence="1 2">
    <name type="scientific">Mobilisporobacter senegalensis</name>
    <dbReference type="NCBI Taxonomy" id="1329262"/>
    <lineage>
        <taxon>Bacteria</taxon>
        <taxon>Bacillati</taxon>
        <taxon>Bacillota</taxon>
        <taxon>Clostridia</taxon>
        <taxon>Lachnospirales</taxon>
        <taxon>Lachnospiraceae</taxon>
        <taxon>Mobilisporobacter</taxon>
    </lineage>
</organism>
<evidence type="ECO:0000313" key="1">
    <source>
        <dbReference type="EMBL" id="ROR29231.1"/>
    </source>
</evidence>